<proteinExistence type="predicted"/>
<keyword evidence="2" id="KW-1185">Reference proteome</keyword>
<organism evidence="1 2">
    <name type="scientific">Acrocarpospora corrugata</name>
    <dbReference type="NCBI Taxonomy" id="35763"/>
    <lineage>
        <taxon>Bacteria</taxon>
        <taxon>Bacillati</taxon>
        <taxon>Actinomycetota</taxon>
        <taxon>Actinomycetes</taxon>
        <taxon>Streptosporangiales</taxon>
        <taxon>Streptosporangiaceae</taxon>
        <taxon>Acrocarpospora</taxon>
    </lineage>
</organism>
<dbReference type="EMBL" id="BLAD01000057">
    <property type="protein sequence ID" value="GES02264.1"/>
    <property type="molecule type" value="Genomic_DNA"/>
</dbReference>
<dbReference type="Proteomes" id="UP000334990">
    <property type="component" value="Unassembled WGS sequence"/>
</dbReference>
<evidence type="ECO:0000313" key="2">
    <source>
        <dbReference type="Proteomes" id="UP000334990"/>
    </source>
</evidence>
<sequence>MDFYRELGTAPLDRAEAVLRRWWCEAMLDTDPGLKGVEQEIREGRAGVGTAAEDVFPNWADHVAKARARRE</sequence>
<name>A0A5M3W0K7_9ACTN</name>
<gene>
    <name evidence="1" type="ORF">Acor_43290</name>
</gene>
<accession>A0A5M3W0K7</accession>
<protein>
    <submittedName>
        <fullName evidence="1">Uncharacterized protein</fullName>
    </submittedName>
</protein>
<evidence type="ECO:0000313" key="1">
    <source>
        <dbReference type="EMBL" id="GES02264.1"/>
    </source>
</evidence>
<reference evidence="1 2" key="1">
    <citation type="submission" date="2019-10" db="EMBL/GenBank/DDBJ databases">
        <title>Whole genome shotgun sequence of Acrocarpospora corrugata NBRC 13972.</title>
        <authorList>
            <person name="Ichikawa N."/>
            <person name="Kimura A."/>
            <person name="Kitahashi Y."/>
            <person name="Komaki H."/>
            <person name="Oguchi A."/>
        </authorList>
    </citation>
    <scope>NUCLEOTIDE SEQUENCE [LARGE SCALE GENOMIC DNA]</scope>
    <source>
        <strain evidence="1 2">NBRC 13972</strain>
    </source>
</reference>
<dbReference type="AlphaFoldDB" id="A0A5M3W0K7"/>
<dbReference type="RefSeq" id="WP_174876179.1">
    <property type="nucleotide sequence ID" value="NZ_BAAABN010000002.1"/>
</dbReference>
<comment type="caution">
    <text evidence="1">The sequence shown here is derived from an EMBL/GenBank/DDBJ whole genome shotgun (WGS) entry which is preliminary data.</text>
</comment>